<dbReference type="PANTHER" id="PTHR42646:SF2">
    <property type="entry name" value="5'-3' EXONUCLEASE FAMILY PROTEIN"/>
    <property type="match status" value="1"/>
</dbReference>
<dbReference type="InterPro" id="IPR020046">
    <property type="entry name" value="5-3_exonucl_a-hlix_arch_N"/>
</dbReference>
<dbReference type="GO" id="GO:0008409">
    <property type="term" value="F:5'-3' exonuclease activity"/>
    <property type="evidence" value="ECO:0007669"/>
    <property type="project" value="InterPro"/>
</dbReference>
<dbReference type="Gramene" id="ONI29627">
    <property type="protein sequence ID" value="ONI29627"/>
    <property type="gene ID" value="PRUPE_1G206500"/>
</dbReference>
<dbReference type="Gene3D" id="3.40.50.1010">
    <property type="entry name" value="5'-nuclease"/>
    <property type="match status" value="1"/>
</dbReference>
<dbReference type="InterPro" id="IPR008918">
    <property type="entry name" value="HhH2"/>
</dbReference>
<sequence>MNVKWCYEFMASSHSSLLHIHSFSLRRSFRLFARSFSSIQSPKKLDSLRFSPIKSPKGYCNISCSFNSALPGVVRENGDAAFYSKSEQVLCGDMPLGSVKQEEKTVNSNPSDGRVMLIDGTSIIYRAYYKLLAKLHHGHLSHADGNGDWVLTIFSALSLIIDVLKFTPSHVAVVFDHDGVSFGQTCISSKENVKGKGLNFRHTLYPAYKSNRPPTPDTIVQGLQYLKASIKAMSIKVIEVPGVEADDVIGTLAVRSVDTGYKVRVVSPDKDFFQILSPSLRLLRIAPRGFDMVSFGMEEFAIKYGSLQPSQFVDVISLVGDKCDNIPGVDGIGNVHAVQLITKFGTLENLLHCVDQVEEERIRKILITSADQAVLSKNLDNGEKFTSLLTAISAYAEGFSADPIIRRAFYLWNKLGKT</sequence>
<dbReference type="GO" id="GO:0033567">
    <property type="term" value="P:DNA replication, Okazaki fragment processing"/>
    <property type="evidence" value="ECO:0007669"/>
    <property type="project" value="InterPro"/>
</dbReference>
<dbReference type="Gene3D" id="1.10.150.20">
    <property type="entry name" value="5' to 3' exonuclease, C-terminal subdomain"/>
    <property type="match status" value="1"/>
</dbReference>
<evidence type="ECO:0000313" key="6">
    <source>
        <dbReference type="Proteomes" id="UP000006882"/>
    </source>
</evidence>
<dbReference type="CDD" id="cd09859">
    <property type="entry name" value="PIN_53EXO"/>
    <property type="match status" value="1"/>
</dbReference>
<evidence type="ECO:0000313" key="5">
    <source>
        <dbReference type="EMBL" id="ONI29627.1"/>
    </source>
</evidence>
<dbReference type="Pfam" id="PF02739">
    <property type="entry name" value="5_3_exonuc_N"/>
    <property type="match status" value="1"/>
</dbReference>
<keyword evidence="2" id="KW-0378">Hydrolase</keyword>
<accession>A0A251R0V2</accession>
<feature type="domain" description="5'-3' exonuclease" evidence="4">
    <location>
        <begin position="113"/>
        <end position="398"/>
    </location>
</feature>
<dbReference type="GO" id="GO:0017108">
    <property type="term" value="F:5'-flap endonuclease activity"/>
    <property type="evidence" value="ECO:0007669"/>
    <property type="project" value="InterPro"/>
</dbReference>
<dbReference type="PANTHER" id="PTHR42646">
    <property type="entry name" value="FLAP ENDONUCLEASE XNI"/>
    <property type="match status" value="1"/>
</dbReference>
<dbReference type="AlphaFoldDB" id="A0A251R0V2"/>
<dbReference type="FunFam" id="1.10.150.20:FF:000003">
    <property type="entry name" value="DNA polymerase I"/>
    <property type="match status" value="1"/>
</dbReference>
<reference evidence="5 6" key="1">
    <citation type="journal article" date="2013" name="Nat. Genet.">
        <title>The high-quality draft genome of peach (Prunus persica) identifies unique patterns of genetic diversity, domestication and genome evolution.</title>
        <authorList>
            <consortium name="International Peach Genome Initiative"/>
            <person name="Verde I."/>
            <person name="Abbott A.G."/>
            <person name="Scalabrin S."/>
            <person name="Jung S."/>
            <person name="Shu S."/>
            <person name="Marroni F."/>
            <person name="Zhebentyayeva T."/>
            <person name="Dettori M.T."/>
            <person name="Grimwood J."/>
            <person name="Cattonaro F."/>
            <person name="Zuccolo A."/>
            <person name="Rossini L."/>
            <person name="Jenkins J."/>
            <person name="Vendramin E."/>
            <person name="Meisel L.A."/>
            <person name="Decroocq V."/>
            <person name="Sosinski B."/>
            <person name="Prochnik S."/>
            <person name="Mitros T."/>
            <person name="Policriti A."/>
            <person name="Cipriani G."/>
            <person name="Dondini L."/>
            <person name="Ficklin S."/>
            <person name="Goodstein D.M."/>
            <person name="Xuan P."/>
            <person name="Del Fabbro C."/>
            <person name="Aramini V."/>
            <person name="Copetti D."/>
            <person name="Gonzalez S."/>
            <person name="Horner D.S."/>
            <person name="Falchi R."/>
            <person name="Lucas S."/>
            <person name="Mica E."/>
            <person name="Maldonado J."/>
            <person name="Lazzari B."/>
            <person name="Bielenberg D."/>
            <person name="Pirona R."/>
            <person name="Miculan M."/>
            <person name="Barakat A."/>
            <person name="Testolin R."/>
            <person name="Stella A."/>
            <person name="Tartarini S."/>
            <person name="Tonutti P."/>
            <person name="Arus P."/>
            <person name="Orellana A."/>
            <person name="Wells C."/>
            <person name="Main D."/>
            <person name="Vizzotto G."/>
            <person name="Silva H."/>
            <person name="Salamini F."/>
            <person name="Schmutz J."/>
            <person name="Morgante M."/>
            <person name="Rokhsar D.S."/>
        </authorList>
    </citation>
    <scope>NUCLEOTIDE SEQUENCE [LARGE SCALE GENOMIC DNA]</scope>
    <source>
        <strain evidence="6">cv. Nemared</strain>
    </source>
</reference>
<dbReference type="Proteomes" id="UP000006882">
    <property type="component" value="Chromosome G1"/>
</dbReference>
<dbReference type="InterPro" id="IPR036279">
    <property type="entry name" value="5-3_exonuclease_C_sf"/>
</dbReference>
<keyword evidence="6" id="KW-1185">Reference proteome</keyword>
<dbReference type="EMBL" id="CM007651">
    <property type="protein sequence ID" value="ONI29627.1"/>
    <property type="molecule type" value="Genomic_DNA"/>
</dbReference>
<dbReference type="InterPro" id="IPR002421">
    <property type="entry name" value="5-3_exonuclease"/>
</dbReference>
<keyword evidence="3" id="KW-0238">DNA-binding</keyword>
<gene>
    <name evidence="5" type="ORF">PRUPE_1G206500</name>
</gene>
<dbReference type="FunFam" id="3.40.50.1010:FF:000028">
    <property type="entry name" value="5'-3' exonuclease family protein"/>
    <property type="match status" value="1"/>
</dbReference>
<keyword evidence="1" id="KW-0540">Nuclease</keyword>
<name>A0A251R0V2_PRUPE</name>
<dbReference type="InterPro" id="IPR029060">
    <property type="entry name" value="PIN-like_dom_sf"/>
</dbReference>
<dbReference type="InterPro" id="IPR038969">
    <property type="entry name" value="FEN"/>
</dbReference>
<protein>
    <recommendedName>
        <fullName evidence="4">5'-3' exonuclease domain-containing protein</fullName>
    </recommendedName>
</protein>
<dbReference type="SMART" id="SM00279">
    <property type="entry name" value="HhH2"/>
    <property type="match status" value="1"/>
</dbReference>
<dbReference type="Pfam" id="PF01367">
    <property type="entry name" value="5_3_exonuc"/>
    <property type="match status" value="1"/>
</dbReference>
<evidence type="ECO:0000256" key="2">
    <source>
        <dbReference type="ARBA" id="ARBA00022801"/>
    </source>
</evidence>
<dbReference type="CDD" id="cd09898">
    <property type="entry name" value="H3TH_53EXO"/>
    <property type="match status" value="1"/>
</dbReference>
<dbReference type="GO" id="GO:0003677">
    <property type="term" value="F:DNA binding"/>
    <property type="evidence" value="ECO:0007669"/>
    <property type="project" value="UniProtKB-KW"/>
</dbReference>
<dbReference type="SUPFAM" id="SSF88723">
    <property type="entry name" value="PIN domain-like"/>
    <property type="match status" value="1"/>
</dbReference>
<dbReference type="SMART" id="SM00475">
    <property type="entry name" value="53EXOc"/>
    <property type="match status" value="1"/>
</dbReference>
<evidence type="ECO:0000256" key="3">
    <source>
        <dbReference type="ARBA" id="ARBA00023125"/>
    </source>
</evidence>
<evidence type="ECO:0000259" key="4">
    <source>
        <dbReference type="SMART" id="SM00475"/>
    </source>
</evidence>
<proteinExistence type="predicted"/>
<dbReference type="SUPFAM" id="SSF47807">
    <property type="entry name" value="5' to 3' exonuclease, C-terminal subdomain"/>
    <property type="match status" value="1"/>
</dbReference>
<dbReference type="InterPro" id="IPR020045">
    <property type="entry name" value="DNA_polI_H3TH"/>
</dbReference>
<organism evidence="5 6">
    <name type="scientific">Prunus persica</name>
    <name type="common">Peach</name>
    <name type="synonym">Amygdalus persica</name>
    <dbReference type="NCBI Taxonomy" id="3760"/>
    <lineage>
        <taxon>Eukaryota</taxon>
        <taxon>Viridiplantae</taxon>
        <taxon>Streptophyta</taxon>
        <taxon>Embryophyta</taxon>
        <taxon>Tracheophyta</taxon>
        <taxon>Spermatophyta</taxon>
        <taxon>Magnoliopsida</taxon>
        <taxon>eudicotyledons</taxon>
        <taxon>Gunneridae</taxon>
        <taxon>Pentapetalae</taxon>
        <taxon>rosids</taxon>
        <taxon>fabids</taxon>
        <taxon>Rosales</taxon>
        <taxon>Rosaceae</taxon>
        <taxon>Amygdaloideae</taxon>
        <taxon>Amygdaleae</taxon>
        <taxon>Prunus</taxon>
    </lineage>
</organism>
<evidence type="ECO:0000256" key="1">
    <source>
        <dbReference type="ARBA" id="ARBA00022722"/>
    </source>
</evidence>